<proteinExistence type="predicted"/>
<gene>
    <name evidence="2" type="ORF">THAOC_27676</name>
</gene>
<accession>K0RL08</accession>
<evidence type="ECO:0000313" key="2">
    <source>
        <dbReference type="EMBL" id="EJK52974.1"/>
    </source>
</evidence>
<dbReference type="AlphaFoldDB" id="K0RL08"/>
<sequence length="331" mass="36244">DVRKGVELYTEAAELGSIEALFSLGCAHERGVGVEQDEIKAAVFYNKAAMQGHALCRHKLGVHEAKKGNHDRAVRHWLISAKMGFEASLEAIKNTFKAGFATKEQYAEALKGYQDAVEEMKTLAKRSTAAPCPAELGHCRSQAHRLQNYLPSPAQRGAGSLVRGALQKERATGPDGCQDDVDETESRDRDEAKAFMDNRKHGRKEGSSCNRLESPPDDAPEPSPALLVHVAGNRAAAASDPLKSTGRTSVIWDMFLVDSSEADSSITRPLRIVEHHGRDLPPVRPGIQHGLEHEGGGRDGRRRGHRLRTDCVELFNHPSQDGMDHVSNDKE</sequence>
<dbReference type="Gene3D" id="1.25.40.10">
    <property type="entry name" value="Tetratricopeptide repeat domain"/>
    <property type="match status" value="1"/>
</dbReference>
<dbReference type="InterPro" id="IPR011990">
    <property type="entry name" value="TPR-like_helical_dom_sf"/>
</dbReference>
<dbReference type="OrthoDB" id="2384430at2759"/>
<dbReference type="eggNOG" id="ENOG502SADV">
    <property type="taxonomic scope" value="Eukaryota"/>
</dbReference>
<comment type="caution">
    <text evidence="2">The sequence shown here is derived from an EMBL/GenBank/DDBJ whole genome shotgun (WGS) entry which is preliminary data.</text>
</comment>
<dbReference type="SUPFAM" id="SSF81901">
    <property type="entry name" value="HCP-like"/>
    <property type="match status" value="1"/>
</dbReference>
<keyword evidence="3" id="KW-1185">Reference proteome</keyword>
<dbReference type="InterPro" id="IPR052748">
    <property type="entry name" value="ISR_Activator"/>
</dbReference>
<feature type="non-terminal residue" evidence="2">
    <location>
        <position position="1"/>
    </location>
</feature>
<feature type="region of interest" description="Disordered" evidence="1">
    <location>
        <begin position="168"/>
        <end position="225"/>
    </location>
</feature>
<dbReference type="EMBL" id="AGNL01038811">
    <property type="protein sequence ID" value="EJK52974.1"/>
    <property type="molecule type" value="Genomic_DNA"/>
</dbReference>
<dbReference type="InterPro" id="IPR006597">
    <property type="entry name" value="Sel1-like"/>
</dbReference>
<name>K0RL08_THAOC</name>
<dbReference type="PANTHER" id="PTHR45011:SF1">
    <property type="entry name" value="DAP3-BINDING CELL DEATH ENHANCER 1"/>
    <property type="match status" value="1"/>
</dbReference>
<organism evidence="2 3">
    <name type="scientific">Thalassiosira oceanica</name>
    <name type="common">Marine diatom</name>
    <dbReference type="NCBI Taxonomy" id="159749"/>
    <lineage>
        <taxon>Eukaryota</taxon>
        <taxon>Sar</taxon>
        <taxon>Stramenopiles</taxon>
        <taxon>Ochrophyta</taxon>
        <taxon>Bacillariophyta</taxon>
        <taxon>Coscinodiscophyceae</taxon>
        <taxon>Thalassiosirophycidae</taxon>
        <taxon>Thalassiosirales</taxon>
        <taxon>Thalassiosiraceae</taxon>
        <taxon>Thalassiosira</taxon>
    </lineage>
</organism>
<dbReference type="Pfam" id="PF08238">
    <property type="entry name" value="Sel1"/>
    <property type="match status" value="3"/>
</dbReference>
<feature type="compositionally biased region" description="Basic and acidic residues" evidence="1">
    <location>
        <begin position="184"/>
        <end position="199"/>
    </location>
</feature>
<feature type="region of interest" description="Disordered" evidence="1">
    <location>
        <begin position="277"/>
        <end position="303"/>
    </location>
</feature>
<protein>
    <submittedName>
        <fullName evidence="2">Uncharacterized protein</fullName>
    </submittedName>
</protein>
<evidence type="ECO:0000313" key="3">
    <source>
        <dbReference type="Proteomes" id="UP000266841"/>
    </source>
</evidence>
<reference evidence="2 3" key="1">
    <citation type="journal article" date="2012" name="Genome Biol.">
        <title>Genome and low-iron response of an oceanic diatom adapted to chronic iron limitation.</title>
        <authorList>
            <person name="Lommer M."/>
            <person name="Specht M."/>
            <person name="Roy A.S."/>
            <person name="Kraemer L."/>
            <person name="Andreson R."/>
            <person name="Gutowska M.A."/>
            <person name="Wolf J."/>
            <person name="Bergner S.V."/>
            <person name="Schilhabel M.B."/>
            <person name="Klostermeier U.C."/>
            <person name="Beiko R.G."/>
            <person name="Rosenstiel P."/>
            <person name="Hippler M."/>
            <person name="Laroche J."/>
        </authorList>
    </citation>
    <scope>NUCLEOTIDE SEQUENCE [LARGE SCALE GENOMIC DNA]</scope>
    <source>
        <strain evidence="2 3">CCMP1005</strain>
    </source>
</reference>
<evidence type="ECO:0000256" key="1">
    <source>
        <dbReference type="SAM" id="MobiDB-lite"/>
    </source>
</evidence>
<feature type="compositionally biased region" description="Basic and acidic residues" evidence="1">
    <location>
        <begin position="290"/>
        <end position="299"/>
    </location>
</feature>
<dbReference type="SMART" id="SM00671">
    <property type="entry name" value="SEL1"/>
    <property type="match status" value="1"/>
</dbReference>
<dbReference type="PANTHER" id="PTHR45011">
    <property type="entry name" value="DAP3-BINDING CELL DEATH ENHANCER 1"/>
    <property type="match status" value="1"/>
</dbReference>
<dbReference type="Proteomes" id="UP000266841">
    <property type="component" value="Unassembled WGS sequence"/>
</dbReference>